<dbReference type="Pfam" id="PF05721">
    <property type="entry name" value="PhyH"/>
    <property type="match status" value="1"/>
</dbReference>
<comment type="caution">
    <text evidence="1">The sequence shown here is derived from an EMBL/GenBank/DDBJ whole genome shotgun (WGS) entry which is preliminary data.</text>
</comment>
<evidence type="ECO:0000313" key="1">
    <source>
        <dbReference type="EMBL" id="MBB6670039.1"/>
    </source>
</evidence>
<proteinExistence type="predicted"/>
<organism evidence="1 2">
    <name type="scientific">Cohnella nanjingensis</name>
    <dbReference type="NCBI Taxonomy" id="1387779"/>
    <lineage>
        <taxon>Bacteria</taxon>
        <taxon>Bacillati</taxon>
        <taxon>Bacillota</taxon>
        <taxon>Bacilli</taxon>
        <taxon>Bacillales</taxon>
        <taxon>Paenibacillaceae</taxon>
        <taxon>Cohnella</taxon>
    </lineage>
</organism>
<dbReference type="GO" id="GO:0016706">
    <property type="term" value="F:2-oxoglutarate-dependent dioxygenase activity"/>
    <property type="evidence" value="ECO:0007669"/>
    <property type="project" value="UniProtKB-ARBA"/>
</dbReference>
<evidence type="ECO:0000313" key="2">
    <source>
        <dbReference type="Proteomes" id="UP000547209"/>
    </source>
</evidence>
<dbReference type="RefSeq" id="WP_185141479.1">
    <property type="nucleotide sequence ID" value="NZ_JACJVP010000006.1"/>
</dbReference>
<dbReference type="Proteomes" id="UP000547209">
    <property type="component" value="Unassembled WGS sequence"/>
</dbReference>
<reference evidence="1 2" key="1">
    <citation type="submission" date="2020-08" db="EMBL/GenBank/DDBJ databases">
        <title>Cohnella phylogeny.</title>
        <authorList>
            <person name="Dunlap C."/>
        </authorList>
    </citation>
    <scope>NUCLEOTIDE SEQUENCE [LARGE SCALE GENOMIC DNA]</scope>
    <source>
        <strain evidence="1 2">DSM 28246</strain>
    </source>
</reference>
<protein>
    <submittedName>
        <fullName evidence="1">Phytanoyl-CoA dioxygenase family protein</fullName>
    </submittedName>
</protein>
<dbReference type="PANTHER" id="PTHR20883">
    <property type="entry name" value="PHYTANOYL-COA DIOXYGENASE DOMAIN CONTAINING 1"/>
    <property type="match status" value="1"/>
</dbReference>
<keyword evidence="1" id="KW-0560">Oxidoreductase</keyword>
<dbReference type="GO" id="GO:0005506">
    <property type="term" value="F:iron ion binding"/>
    <property type="evidence" value="ECO:0007669"/>
    <property type="project" value="UniProtKB-ARBA"/>
</dbReference>
<accession>A0A7X0RPT4</accession>
<dbReference type="PANTHER" id="PTHR20883:SF46">
    <property type="entry name" value="PHYTANOYL-COA HYDROXYLASE"/>
    <property type="match status" value="1"/>
</dbReference>
<name>A0A7X0RPT4_9BACL</name>
<keyword evidence="1" id="KW-0223">Dioxygenase</keyword>
<dbReference type="SUPFAM" id="SSF51197">
    <property type="entry name" value="Clavaminate synthase-like"/>
    <property type="match status" value="1"/>
</dbReference>
<sequence>MNVSHSRIPEVNAQLQDVITDEQAQFFIENGFLVIRNVVEGEELRLLQEQTMRLVERGLAGGSGDKDFMYRNRKNGDRIYWRTEYVISKAEAGKALLGHPFILRSVEKLQGRNFIPNWDSLVVKVPNNAASVPWHRDAAVPAGCADPRPIFNVDFYLDPADEKSCLWVIPGSNRWDAAKSEERCSLPGFEFADAVPVPMNAGDVIFHNIQLLHGSPEGDGNSLRRTVYYEFRPGEIEAEFGPHTLEYLALKQHMLFDCIERRKRASYASGEKPFKYRPAGAFAIAEPQPPRTFRYPHEQYWRQTAAHQE</sequence>
<dbReference type="AlphaFoldDB" id="A0A7X0RPT4"/>
<keyword evidence="2" id="KW-1185">Reference proteome</keyword>
<dbReference type="Gene3D" id="2.60.120.620">
    <property type="entry name" value="q2cbj1_9rhob like domain"/>
    <property type="match status" value="1"/>
</dbReference>
<dbReference type="EMBL" id="JACJVP010000006">
    <property type="protein sequence ID" value="MBB6670039.1"/>
    <property type="molecule type" value="Genomic_DNA"/>
</dbReference>
<gene>
    <name evidence="1" type="ORF">H7C19_04980</name>
</gene>
<dbReference type="InterPro" id="IPR008775">
    <property type="entry name" value="Phytyl_CoA_dOase-like"/>
</dbReference>